<evidence type="ECO:0000313" key="1">
    <source>
        <dbReference type="EMBL" id="KAK3385600.1"/>
    </source>
</evidence>
<name>A0AAE0TZY5_9PEZI</name>
<dbReference type="Proteomes" id="UP001285441">
    <property type="component" value="Unassembled WGS sequence"/>
</dbReference>
<proteinExistence type="predicted"/>
<reference evidence="1" key="2">
    <citation type="submission" date="2023-06" db="EMBL/GenBank/DDBJ databases">
        <authorList>
            <consortium name="Lawrence Berkeley National Laboratory"/>
            <person name="Haridas S."/>
            <person name="Hensen N."/>
            <person name="Bonometti L."/>
            <person name="Westerberg I."/>
            <person name="Brannstrom I.O."/>
            <person name="Guillou S."/>
            <person name="Cros-Aarteil S."/>
            <person name="Calhoun S."/>
            <person name="Kuo A."/>
            <person name="Mondo S."/>
            <person name="Pangilinan J."/>
            <person name="Riley R."/>
            <person name="LaButti K."/>
            <person name="Andreopoulos B."/>
            <person name="Lipzen A."/>
            <person name="Chen C."/>
            <person name="Yanf M."/>
            <person name="Daum C."/>
            <person name="Ng V."/>
            <person name="Clum A."/>
            <person name="Steindorff A."/>
            <person name="Ohm R."/>
            <person name="Martin F."/>
            <person name="Silar P."/>
            <person name="Natvig D."/>
            <person name="Lalanne C."/>
            <person name="Gautier V."/>
            <person name="Ament-velasquez S.L."/>
            <person name="Kruys A."/>
            <person name="Hutchinson M.I."/>
            <person name="Powell A.J."/>
            <person name="Barry K."/>
            <person name="Miller A.N."/>
            <person name="Grigoriev I.V."/>
            <person name="Debuchy R."/>
            <person name="Gladieux P."/>
            <person name="Thoren M.H."/>
            <person name="Johannesson H."/>
        </authorList>
    </citation>
    <scope>NUCLEOTIDE SEQUENCE</scope>
    <source>
        <strain evidence="1">CBS 232.78</strain>
    </source>
</reference>
<sequence length="211" mass="25007">MLKRLFGLGSQPPYDVWFSRNIYLNELQDWMLVVKCRKFELVRMPEGDFTFVCDYEHDWSIDREELNPGKKLRGRYGNGYDNFIMVQIGSSHLTGKEIDQRFVATCHQFPPRLSWTQAQDFLRRFTEQFVDTHTFHWRFFLDNTDFGRQCVPQLPPPPVILINGSEEQKAAAEADRARLNDRVMNFNMMNAGMMRAQQQNIAMNQQIMRNR</sequence>
<dbReference type="EMBL" id="JAULSW010000004">
    <property type="protein sequence ID" value="KAK3385600.1"/>
    <property type="molecule type" value="Genomic_DNA"/>
</dbReference>
<comment type="caution">
    <text evidence="1">The sequence shown here is derived from an EMBL/GenBank/DDBJ whole genome shotgun (WGS) entry which is preliminary data.</text>
</comment>
<reference evidence="1" key="1">
    <citation type="journal article" date="2023" name="Mol. Phylogenet. Evol.">
        <title>Genome-scale phylogeny and comparative genomics of the fungal order Sordariales.</title>
        <authorList>
            <person name="Hensen N."/>
            <person name="Bonometti L."/>
            <person name="Westerberg I."/>
            <person name="Brannstrom I.O."/>
            <person name="Guillou S."/>
            <person name="Cros-Aarteil S."/>
            <person name="Calhoun S."/>
            <person name="Haridas S."/>
            <person name="Kuo A."/>
            <person name="Mondo S."/>
            <person name="Pangilinan J."/>
            <person name="Riley R."/>
            <person name="LaButti K."/>
            <person name="Andreopoulos B."/>
            <person name="Lipzen A."/>
            <person name="Chen C."/>
            <person name="Yan M."/>
            <person name="Daum C."/>
            <person name="Ng V."/>
            <person name="Clum A."/>
            <person name="Steindorff A."/>
            <person name="Ohm R.A."/>
            <person name="Martin F."/>
            <person name="Silar P."/>
            <person name="Natvig D.O."/>
            <person name="Lalanne C."/>
            <person name="Gautier V."/>
            <person name="Ament-Velasquez S.L."/>
            <person name="Kruys A."/>
            <person name="Hutchinson M.I."/>
            <person name="Powell A.J."/>
            <person name="Barry K."/>
            <person name="Miller A.N."/>
            <person name="Grigoriev I.V."/>
            <person name="Debuchy R."/>
            <person name="Gladieux P."/>
            <person name="Hiltunen Thoren M."/>
            <person name="Johannesson H."/>
        </authorList>
    </citation>
    <scope>NUCLEOTIDE SEQUENCE</scope>
    <source>
        <strain evidence="1">CBS 232.78</strain>
    </source>
</reference>
<gene>
    <name evidence="1" type="ORF">B0H63DRAFT_473246</name>
</gene>
<evidence type="ECO:0000313" key="2">
    <source>
        <dbReference type="Proteomes" id="UP001285441"/>
    </source>
</evidence>
<keyword evidence="2" id="KW-1185">Reference proteome</keyword>
<organism evidence="1 2">
    <name type="scientific">Podospora didyma</name>
    <dbReference type="NCBI Taxonomy" id="330526"/>
    <lineage>
        <taxon>Eukaryota</taxon>
        <taxon>Fungi</taxon>
        <taxon>Dikarya</taxon>
        <taxon>Ascomycota</taxon>
        <taxon>Pezizomycotina</taxon>
        <taxon>Sordariomycetes</taxon>
        <taxon>Sordariomycetidae</taxon>
        <taxon>Sordariales</taxon>
        <taxon>Podosporaceae</taxon>
        <taxon>Podospora</taxon>
    </lineage>
</organism>
<dbReference type="AlphaFoldDB" id="A0AAE0TZY5"/>
<accession>A0AAE0TZY5</accession>
<protein>
    <submittedName>
        <fullName evidence="1">Uncharacterized protein</fullName>
    </submittedName>
</protein>